<proteinExistence type="predicted"/>
<accession>A0A0E9XDR0</accession>
<name>A0A0E9XDR0_ANGAN</name>
<dbReference type="EMBL" id="GBXM01007981">
    <property type="protein sequence ID" value="JAI00597.1"/>
    <property type="molecule type" value="Transcribed_RNA"/>
</dbReference>
<reference evidence="1" key="1">
    <citation type="submission" date="2014-11" db="EMBL/GenBank/DDBJ databases">
        <authorList>
            <person name="Amaro Gonzalez C."/>
        </authorList>
    </citation>
    <scope>NUCLEOTIDE SEQUENCE</scope>
</reference>
<organism evidence="1">
    <name type="scientific">Anguilla anguilla</name>
    <name type="common">European freshwater eel</name>
    <name type="synonym">Muraena anguilla</name>
    <dbReference type="NCBI Taxonomy" id="7936"/>
    <lineage>
        <taxon>Eukaryota</taxon>
        <taxon>Metazoa</taxon>
        <taxon>Chordata</taxon>
        <taxon>Craniata</taxon>
        <taxon>Vertebrata</taxon>
        <taxon>Euteleostomi</taxon>
        <taxon>Actinopterygii</taxon>
        <taxon>Neopterygii</taxon>
        <taxon>Teleostei</taxon>
        <taxon>Anguilliformes</taxon>
        <taxon>Anguillidae</taxon>
        <taxon>Anguilla</taxon>
    </lineage>
</organism>
<dbReference type="AlphaFoldDB" id="A0A0E9XDR0"/>
<protein>
    <submittedName>
        <fullName evidence="1">Uncharacterized protein</fullName>
    </submittedName>
</protein>
<reference evidence="1" key="2">
    <citation type="journal article" date="2015" name="Fish Shellfish Immunol.">
        <title>Early steps in the European eel (Anguilla anguilla)-Vibrio vulnificus interaction in the gills: Role of the RtxA13 toxin.</title>
        <authorList>
            <person name="Callol A."/>
            <person name="Pajuelo D."/>
            <person name="Ebbesson L."/>
            <person name="Teles M."/>
            <person name="MacKenzie S."/>
            <person name="Amaro C."/>
        </authorList>
    </citation>
    <scope>NUCLEOTIDE SEQUENCE</scope>
</reference>
<sequence length="70" mass="8023">MQSQQIGFFFWWYGISRYNCAAVITHVYAQGSGTFTARIHLGQRFQDPLCPKCCDENSDGFALQSHLSRM</sequence>
<evidence type="ECO:0000313" key="1">
    <source>
        <dbReference type="EMBL" id="JAI00597.1"/>
    </source>
</evidence>